<evidence type="ECO:0000256" key="8">
    <source>
        <dbReference type="ARBA" id="ARBA00023242"/>
    </source>
</evidence>
<feature type="compositionally biased region" description="Basic and acidic residues" evidence="10">
    <location>
        <begin position="394"/>
        <end position="403"/>
    </location>
</feature>
<dbReference type="PROSITE" id="PS51620">
    <property type="entry name" value="SAM_TRM61"/>
    <property type="match status" value="1"/>
</dbReference>
<dbReference type="Proteomes" id="UP000298327">
    <property type="component" value="Unassembled WGS sequence"/>
</dbReference>
<dbReference type="InterPro" id="IPR029063">
    <property type="entry name" value="SAM-dependent_MTases_sf"/>
</dbReference>
<dbReference type="EMBL" id="SEOQ01000068">
    <property type="protein sequence ID" value="TFY71066.1"/>
    <property type="molecule type" value="Genomic_DNA"/>
</dbReference>
<gene>
    <name evidence="12" type="ORF">EVG20_g1937</name>
</gene>
<dbReference type="GO" id="GO:0160107">
    <property type="term" value="F:tRNA (adenine(58)-N1)-methyltransferase activity"/>
    <property type="evidence" value="ECO:0007669"/>
    <property type="project" value="UniProtKB-EC"/>
</dbReference>
<dbReference type="OrthoDB" id="1925287at2759"/>
<dbReference type="InterPro" id="IPR049470">
    <property type="entry name" value="TRM61_C"/>
</dbReference>
<dbReference type="AlphaFoldDB" id="A0A4Y9Z862"/>
<dbReference type="Gene3D" id="3.40.50.150">
    <property type="entry name" value="Vaccinia Virus protein VP39"/>
    <property type="match status" value="2"/>
</dbReference>
<comment type="caution">
    <text evidence="12">The sequence shown here is derived from an EMBL/GenBank/DDBJ whole genome shotgun (WGS) entry which is preliminary data.</text>
</comment>
<keyword evidence="7" id="KW-0819">tRNA processing</keyword>
<keyword evidence="5" id="KW-0808">Transferase</keyword>
<evidence type="ECO:0000256" key="7">
    <source>
        <dbReference type="ARBA" id="ARBA00022694"/>
    </source>
</evidence>
<reference evidence="12 13" key="1">
    <citation type="submission" date="2019-02" db="EMBL/GenBank/DDBJ databases">
        <title>Genome sequencing of the rare red list fungi Dentipellis fragilis.</title>
        <authorList>
            <person name="Buettner E."/>
            <person name="Kellner H."/>
        </authorList>
    </citation>
    <scope>NUCLEOTIDE SEQUENCE [LARGE SCALE GENOMIC DNA]</scope>
    <source>
        <strain evidence="12 13">DSM 105465</strain>
    </source>
</reference>
<protein>
    <recommendedName>
        <fullName evidence="3">tRNA (adenine(58)-N(1))-methyltransferase catalytic subunit TRM61</fullName>
        <ecNumber evidence="2">2.1.1.220</ecNumber>
    </recommendedName>
    <alternativeName>
        <fullName evidence="9">tRNA(m1A58)-methyltransferase subunit TRM61</fullName>
    </alternativeName>
</protein>
<keyword evidence="6" id="KW-0949">S-adenosyl-L-methionine</keyword>
<feature type="compositionally biased region" description="Low complexity" evidence="10">
    <location>
        <begin position="499"/>
        <end position="517"/>
    </location>
</feature>
<feature type="region of interest" description="Disordered" evidence="10">
    <location>
        <begin position="499"/>
        <end position="529"/>
    </location>
</feature>
<dbReference type="InterPro" id="IPR014816">
    <property type="entry name" value="tRNA_MeTrfase_Gcd14"/>
</dbReference>
<evidence type="ECO:0000313" key="12">
    <source>
        <dbReference type="EMBL" id="TFY71066.1"/>
    </source>
</evidence>
<dbReference type="STRING" id="205917.A0A4Y9Z862"/>
<dbReference type="GO" id="GO:0030488">
    <property type="term" value="P:tRNA methylation"/>
    <property type="evidence" value="ECO:0007669"/>
    <property type="project" value="InterPro"/>
</dbReference>
<evidence type="ECO:0000256" key="10">
    <source>
        <dbReference type="SAM" id="MobiDB-lite"/>
    </source>
</evidence>
<dbReference type="GO" id="GO:0031515">
    <property type="term" value="C:tRNA (m1A) methyltransferase complex"/>
    <property type="evidence" value="ECO:0007669"/>
    <property type="project" value="InterPro"/>
</dbReference>
<feature type="domain" description="tRNA (adenine(58)-N(1))-methyltransferase catalytic subunit TRM61 C-terminal" evidence="11">
    <location>
        <begin position="62"/>
        <end position="100"/>
    </location>
</feature>
<dbReference type="EC" id="2.1.1.220" evidence="2"/>
<evidence type="ECO:0000256" key="4">
    <source>
        <dbReference type="ARBA" id="ARBA00022603"/>
    </source>
</evidence>
<sequence length="529" mass="58141">MWSSAREIAPGDVVIAWLTRDMIQPLVVTPGKDFNSRYGSYRHSDLVGLPYGSKVGSRNGKGFIHVLRPTPELWTLALPHRTQILYIADIAFITSWLDIHAMRGVLLFFVRPASVNSQGSRVSTSDTVDGDDIRHLILGVAALLENRPEYSPHEIHPDYAYLTRPSSVSPSSVDFLPCRFQSMIDVLLSFFTNHVARISHTSHNEGTGSGSFTHSVARTIGPTGKLWSYEFHEERANKARAEFARHGMSDIVTLTHRNVCKEGFTVKDEVDAVFLDLPAPWEAVEHAKTALRKDRSGRICCFSPCIEQVLRTVSALNDAGFTEITMYETLLRPHEVSQVPALPHVSTVAEKIKQSERKREDKRLRQIANARARNTEKRKRGQDDTGTPDVAEEADVKRVKVDGQEQADEGGSCFAVVATMVCSHWQILTTGPAGETSAVLPVKHEAPDVDMESATPPAPASLTPSSSQATQVVSKIMPEVRGHTSYLTFARLLPTVAAEAAEAESQQQEVQNVSNASTTEGTPVQNSAS</sequence>
<keyword evidence="8" id="KW-0539">Nucleus</keyword>
<dbReference type="PANTHER" id="PTHR12133:SF2">
    <property type="entry name" value="TRNA (ADENINE(58)-N(1))-METHYLTRANSFERASE CATALYTIC SUBUNIT TRMT61A"/>
    <property type="match status" value="1"/>
</dbReference>
<feature type="compositionally biased region" description="Polar residues" evidence="10">
    <location>
        <begin position="518"/>
        <end position="529"/>
    </location>
</feature>
<dbReference type="GO" id="GO:0005634">
    <property type="term" value="C:nucleus"/>
    <property type="evidence" value="ECO:0007669"/>
    <property type="project" value="UniProtKB-SubCell"/>
</dbReference>
<dbReference type="Pfam" id="PF08704">
    <property type="entry name" value="GCD14"/>
    <property type="match status" value="2"/>
</dbReference>
<dbReference type="SUPFAM" id="SSF53335">
    <property type="entry name" value="S-adenosyl-L-methionine-dependent methyltransferases"/>
    <property type="match status" value="2"/>
</dbReference>
<proteinExistence type="predicted"/>
<evidence type="ECO:0000256" key="3">
    <source>
        <dbReference type="ARBA" id="ARBA00015963"/>
    </source>
</evidence>
<evidence type="ECO:0000313" key="13">
    <source>
        <dbReference type="Proteomes" id="UP000298327"/>
    </source>
</evidence>
<evidence type="ECO:0000256" key="1">
    <source>
        <dbReference type="ARBA" id="ARBA00004123"/>
    </source>
</evidence>
<evidence type="ECO:0000256" key="5">
    <source>
        <dbReference type="ARBA" id="ARBA00022679"/>
    </source>
</evidence>
<feature type="region of interest" description="Disordered" evidence="10">
    <location>
        <begin position="369"/>
        <end position="404"/>
    </location>
</feature>
<evidence type="ECO:0000256" key="2">
    <source>
        <dbReference type="ARBA" id="ARBA00012796"/>
    </source>
</evidence>
<accession>A0A4Y9Z862</accession>
<comment type="subcellular location">
    <subcellularLocation>
        <location evidence="1">Nucleus</location>
    </subcellularLocation>
</comment>
<evidence type="ECO:0000259" key="11">
    <source>
        <dbReference type="Pfam" id="PF08704"/>
    </source>
</evidence>
<evidence type="ECO:0000256" key="9">
    <source>
        <dbReference type="ARBA" id="ARBA00033309"/>
    </source>
</evidence>
<keyword evidence="4" id="KW-0489">Methyltransferase</keyword>
<evidence type="ECO:0000256" key="6">
    <source>
        <dbReference type="ARBA" id="ARBA00022691"/>
    </source>
</evidence>
<dbReference type="PANTHER" id="PTHR12133">
    <property type="entry name" value="TRNA (ADENINE(58)-N(1))-METHYLTRANSFERASE"/>
    <property type="match status" value="1"/>
</dbReference>
<organism evidence="12 13">
    <name type="scientific">Dentipellis fragilis</name>
    <dbReference type="NCBI Taxonomy" id="205917"/>
    <lineage>
        <taxon>Eukaryota</taxon>
        <taxon>Fungi</taxon>
        <taxon>Dikarya</taxon>
        <taxon>Basidiomycota</taxon>
        <taxon>Agaricomycotina</taxon>
        <taxon>Agaricomycetes</taxon>
        <taxon>Russulales</taxon>
        <taxon>Hericiaceae</taxon>
        <taxon>Dentipellis</taxon>
    </lineage>
</organism>
<feature type="domain" description="tRNA (adenine(58)-N(1))-methyltransferase catalytic subunit TRM61 C-terminal" evidence="11">
    <location>
        <begin position="204"/>
        <end position="380"/>
    </location>
</feature>
<name>A0A4Y9Z862_9AGAM</name>
<dbReference type="Gene3D" id="3.10.330.20">
    <property type="match status" value="1"/>
</dbReference>
<keyword evidence="13" id="KW-1185">Reference proteome</keyword>